<dbReference type="SMART" id="SM00421">
    <property type="entry name" value="HTH_LUXR"/>
    <property type="match status" value="1"/>
</dbReference>
<name>A0A9D1UVF9_9MICC</name>
<keyword evidence="2" id="KW-0238">DNA-binding</keyword>
<dbReference type="CDD" id="cd06170">
    <property type="entry name" value="LuxR_C_like"/>
    <property type="match status" value="1"/>
</dbReference>
<dbReference type="SUPFAM" id="SSF52540">
    <property type="entry name" value="P-loop containing nucleoside triphosphate hydrolases"/>
    <property type="match status" value="1"/>
</dbReference>
<dbReference type="GO" id="GO:0006355">
    <property type="term" value="P:regulation of DNA-templated transcription"/>
    <property type="evidence" value="ECO:0007669"/>
    <property type="project" value="InterPro"/>
</dbReference>
<dbReference type="PROSITE" id="PS50043">
    <property type="entry name" value="HTH_LUXR_2"/>
    <property type="match status" value="1"/>
</dbReference>
<evidence type="ECO:0000256" key="4">
    <source>
        <dbReference type="SAM" id="MobiDB-lite"/>
    </source>
</evidence>
<dbReference type="Pfam" id="PF00196">
    <property type="entry name" value="GerE"/>
    <property type="match status" value="1"/>
</dbReference>
<keyword evidence="1" id="KW-0805">Transcription regulation</keyword>
<organism evidence="6 7">
    <name type="scientific">Candidatus Nesterenkonia stercoripullorum</name>
    <dbReference type="NCBI Taxonomy" id="2838701"/>
    <lineage>
        <taxon>Bacteria</taxon>
        <taxon>Bacillati</taxon>
        <taxon>Actinomycetota</taxon>
        <taxon>Actinomycetes</taxon>
        <taxon>Micrococcales</taxon>
        <taxon>Micrococcaceae</taxon>
        <taxon>Nesterenkonia</taxon>
    </lineage>
</organism>
<dbReference type="SUPFAM" id="SSF46894">
    <property type="entry name" value="C-terminal effector domain of the bipartite response regulators"/>
    <property type="match status" value="1"/>
</dbReference>
<evidence type="ECO:0000313" key="7">
    <source>
        <dbReference type="Proteomes" id="UP000824151"/>
    </source>
</evidence>
<evidence type="ECO:0000256" key="2">
    <source>
        <dbReference type="ARBA" id="ARBA00023125"/>
    </source>
</evidence>
<protein>
    <submittedName>
        <fullName evidence="6">LuxR C-terminal-related transcriptional regulator</fullName>
    </submittedName>
</protein>
<sequence length="884" mass="93370">MIFAEEIGQAKTALRDGWSVRICGDRGSGRSQIAAEVAEALERTGDTVHRCSGEPSARDSPRHVLSQLVLDLGLDPQNPNLTSLIDQVCRSLTPDAVLLVDDTHQLDAVSRRALATIRARTGVRTILTDHTPRGSFSAAPPDESGGAGGSGEPEGSGGPSGSGALSGSGDLSGSDGRNGSRDAAPPSQILRESRLSSGLPLRWPEHVITTRPLDLPGAGALARDILGDPLSPGTLTRVLTKTGGLPRLIETLVGSARHRGLLELRDGAWSQVGYSMWNLDMAPVVDDLLVEEPPGVVQLLRALARDPSLTAGQLTGSYGAETLHYATERGFVRPSAVTGTPGLVVWPPIIAERFSPERIPALTVGTPSAKAPDWCGAPEELSSLATRFVETAVEATGRSLTAWLKEPSIENALAYYAAASGDPRQSEELERVLASTRTDGRPADAASFGLAYARAQWAAVQRHDVDAAYELLEQFARVHPPWRGSAEAVMALISVMTGRGVPADIDALKEPGEDPAGIRGVCAVLVLLAAGRVGEARAIADSFVPVSERPANWGRQALQFFEGDVRGSLESAGADLGLAEQTLDRALFMSSAYTSVMAQHFLGEYPGVQRSLDAMVLVGRPGLDYTAMYSAALTMQGLASLFSGGFDPRDSFLSESATLMPQPGPFLGMGTDAVQPMLVVNGPAAASDRLAAQTVRRRRDLGYHTAAAQTAASVLVHAYGTATSRELRNALRDGDIPVYASAAELTALIDGGASADRLGAFLRQRSSPDQASVLRSLLLSASRFSLSDGDDARSRDLEAVAQHALDPLISTAPRPPDIGTVSAGLSLTSREREVVLLAGTRSNRDVAERLGLSVRTVENHIARAASKTGIRNREDLFRLVESLR</sequence>
<feature type="compositionally biased region" description="Gly residues" evidence="4">
    <location>
        <begin position="145"/>
        <end position="166"/>
    </location>
</feature>
<dbReference type="PANTHER" id="PTHR44688">
    <property type="entry name" value="DNA-BINDING TRANSCRIPTIONAL ACTIVATOR DEVR_DOSR"/>
    <property type="match status" value="1"/>
</dbReference>
<reference evidence="6" key="1">
    <citation type="journal article" date="2021" name="PeerJ">
        <title>Extensive microbial diversity within the chicken gut microbiome revealed by metagenomics and culture.</title>
        <authorList>
            <person name="Gilroy R."/>
            <person name="Ravi A."/>
            <person name="Getino M."/>
            <person name="Pursley I."/>
            <person name="Horton D.L."/>
            <person name="Alikhan N.F."/>
            <person name="Baker D."/>
            <person name="Gharbi K."/>
            <person name="Hall N."/>
            <person name="Watson M."/>
            <person name="Adriaenssens E.M."/>
            <person name="Foster-Nyarko E."/>
            <person name="Jarju S."/>
            <person name="Secka A."/>
            <person name="Antonio M."/>
            <person name="Oren A."/>
            <person name="Chaudhuri R.R."/>
            <person name="La Ragione R."/>
            <person name="Hildebrand F."/>
            <person name="Pallen M.J."/>
        </authorList>
    </citation>
    <scope>NUCLEOTIDE SEQUENCE</scope>
    <source>
        <strain evidence="6">ChiHejej3B27-3195</strain>
    </source>
</reference>
<dbReference type="EMBL" id="DXGD01000496">
    <property type="protein sequence ID" value="HIX01109.1"/>
    <property type="molecule type" value="Genomic_DNA"/>
</dbReference>
<dbReference type="InterPro" id="IPR016032">
    <property type="entry name" value="Sig_transdc_resp-reg_C-effctor"/>
</dbReference>
<feature type="region of interest" description="Disordered" evidence="4">
    <location>
        <begin position="125"/>
        <end position="195"/>
    </location>
</feature>
<evidence type="ECO:0000259" key="5">
    <source>
        <dbReference type="PROSITE" id="PS50043"/>
    </source>
</evidence>
<dbReference type="InterPro" id="IPR027417">
    <property type="entry name" value="P-loop_NTPase"/>
</dbReference>
<feature type="domain" description="HTH luxR-type" evidence="5">
    <location>
        <begin position="820"/>
        <end position="884"/>
    </location>
</feature>
<evidence type="ECO:0000313" key="6">
    <source>
        <dbReference type="EMBL" id="HIX01109.1"/>
    </source>
</evidence>
<dbReference type="Proteomes" id="UP000824151">
    <property type="component" value="Unassembled WGS sequence"/>
</dbReference>
<accession>A0A9D1UVF9</accession>
<dbReference type="Gene3D" id="1.10.10.10">
    <property type="entry name" value="Winged helix-like DNA-binding domain superfamily/Winged helix DNA-binding domain"/>
    <property type="match status" value="1"/>
</dbReference>
<gene>
    <name evidence="6" type="ORF">H9871_13330</name>
</gene>
<keyword evidence="3" id="KW-0804">Transcription</keyword>
<dbReference type="PANTHER" id="PTHR44688:SF16">
    <property type="entry name" value="DNA-BINDING TRANSCRIPTIONAL ACTIVATOR DEVR_DOSR"/>
    <property type="match status" value="1"/>
</dbReference>
<comment type="caution">
    <text evidence="6">The sequence shown here is derived from an EMBL/GenBank/DDBJ whole genome shotgun (WGS) entry which is preliminary data.</text>
</comment>
<evidence type="ECO:0000256" key="3">
    <source>
        <dbReference type="ARBA" id="ARBA00023163"/>
    </source>
</evidence>
<dbReference type="AlphaFoldDB" id="A0A9D1UVF9"/>
<proteinExistence type="predicted"/>
<dbReference type="InterPro" id="IPR000792">
    <property type="entry name" value="Tscrpt_reg_LuxR_C"/>
</dbReference>
<reference evidence="6" key="2">
    <citation type="submission" date="2021-04" db="EMBL/GenBank/DDBJ databases">
        <authorList>
            <person name="Gilroy R."/>
        </authorList>
    </citation>
    <scope>NUCLEOTIDE SEQUENCE</scope>
    <source>
        <strain evidence="6">ChiHejej3B27-3195</strain>
    </source>
</reference>
<dbReference type="InterPro" id="IPR036388">
    <property type="entry name" value="WH-like_DNA-bd_sf"/>
</dbReference>
<evidence type="ECO:0000256" key="1">
    <source>
        <dbReference type="ARBA" id="ARBA00023015"/>
    </source>
</evidence>
<dbReference type="GO" id="GO:0003677">
    <property type="term" value="F:DNA binding"/>
    <property type="evidence" value="ECO:0007669"/>
    <property type="project" value="UniProtKB-KW"/>
</dbReference>